<dbReference type="AlphaFoldDB" id="I3U7K1"/>
<dbReference type="Pfam" id="PF04069">
    <property type="entry name" value="OpuAC"/>
    <property type="match status" value="1"/>
</dbReference>
<evidence type="ECO:0000259" key="2">
    <source>
        <dbReference type="Pfam" id="PF04069"/>
    </source>
</evidence>
<gene>
    <name evidence="3" type="ordered locus">TKWG_01635</name>
</gene>
<sequence>MIKTKVLSAVFIASAAFGLARTAAAADAPACEVDDTIKFGGMNWESNLILADVERHILEKGYGCKTEVVPTETLTALAALERGDLQVNTEIWLNSVSDAWAKAEKSGKVKRVGELYTGREAWYIPKYTASKFPDLKSAADLIRHKDAFADPESPDKGRIYGCPAGWNCQLVATNLAKVSSWTRTSRFMLPVPAQPEGSLMSAYKRKKDIVFYYWEPTPLVSTLELVKLDMPAYDKEKQQCLTREDCANPQAVGYPDNPVFTALNTQFIQDAPTLTAFFSKVSVPFDVVNKTLAYMEESGGETSEVAQWFLKNQQDIWSKWVPAEVADRVKATL</sequence>
<dbReference type="HOGENOM" id="CLU_072510_0_0_4"/>
<dbReference type="GO" id="GO:0022857">
    <property type="term" value="F:transmembrane transporter activity"/>
    <property type="evidence" value="ECO:0007669"/>
    <property type="project" value="InterPro"/>
</dbReference>
<evidence type="ECO:0000256" key="1">
    <source>
        <dbReference type="SAM" id="SignalP"/>
    </source>
</evidence>
<dbReference type="EMBL" id="CP003555">
    <property type="protein sequence ID" value="AFK60989.1"/>
    <property type="molecule type" value="Genomic_DNA"/>
</dbReference>
<organism evidence="3 4">
    <name type="scientific">Advenella kashmirensis (strain DSM 17095 / LMG 22695 / WT001)</name>
    <name type="common">Tetrathiobacter kashmirensis</name>
    <dbReference type="NCBI Taxonomy" id="1036672"/>
    <lineage>
        <taxon>Bacteria</taxon>
        <taxon>Pseudomonadati</taxon>
        <taxon>Pseudomonadota</taxon>
        <taxon>Betaproteobacteria</taxon>
        <taxon>Burkholderiales</taxon>
        <taxon>Alcaligenaceae</taxon>
    </lineage>
</organism>
<dbReference type="STRING" id="1036672.TKWG_01635"/>
<feature type="signal peptide" evidence="1">
    <location>
        <begin position="1"/>
        <end position="25"/>
    </location>
</feature>
<dbReference type="InterPro" id="IPR007210">
    <property type="entry name" value="ABC_Gly_betaine_transp_sub-bd"/>
</dbReference>
<dbReference type="GO" id="GO:0043190">
    <property type="term" value="C:ATP-binding cassette (ABC) transporter complex"/>
    <property type="evidence" value="ECO:0007669"/>
    <property type="project" value="InterPro"/>
</dbReference>
<name>I3U7K1_ADVKW</name>
<dbReference type="Gene3D" id="3.40.190.10">
    <property type="entry name" value="Periplasmic binding protein-like II"/>
    <property type="match status" value="1"/>
</dbReference>
<reference evidence="3 4" key="1">
    <citation type="journal article" date="2011" name="J. Bacteriol.">
        <title>Whole-genome shotgun sequencing of the sulfur-oxidizing chemoautotroph Tetrathiobacter kashmirensis.</title>
        <authorList>
            <person name="Ghosh W."/>
            <person name="George A."/>
            <person name="Agarwal A."/>
            <person name="Raj P."/>
            <person name="Alam M."/>
            <person name="Pyne P."/>
            <person name="Das Gupta S.K."/>
        </authorList>
    </citation>
    <scope>NUCLEOTIDE SEQUENCE [LARGE SCALE GENOMIC DNA]</scope>
    <source>
        <strain evidence="3 4">WT001</strain>
    </source>
</reference>
<evidence type="ECO:0000313" key="3">
    <source>
        <dbReference type="EMBL" id="AFK60989.1"/>
    </source>
</evidence>
<dbReference type="KEGG" id="aka:TKWG_01635"/>
<dbReference type="Proteomes" id="UP000005267">
    <property type="component" value="Chromosome"/>
</dbReference>
<dbReference type="RefSeq" id="WP_014749080.1">
    <property type="nucleotide sequence ID" value="NC_017964.1"/>
</dbReference>
<reference evidence="4" key="2">
    <citation type="journal article" date="2013" name="PLoS ONE">
        <title>Genome implosion elicits host-confinement in Alcaligenaceae: evidence from the comparative genomics of Tetrathiobacter kashmirensis, a pathogen in the making.</title>
        <authorList>
            <person name="Ghosh W."/>
            <person name="Alam M."/>
            <person name="Roy C."/>
            <person name="Pyne P."/>
            <person name="George A."/>
            <person name="Chakraborty R."/>
            <person name="Majumder S."/>
            <person name="Agarwal A."/>
            <person name="Chakraborty S."/>
            <person name="Majumdar S."/>
            <person name="Gupta S.K."/>
        </authorList>
    </citation>
    <scope>NUCLEOTIDE SEQUENCE [LARGE SCALE GENOMIC DNA]</scope>
    <source>
        <strain evidence="4">WT001</strain>
    </source>
</reference>
<keyword evidence="1" id="KW-0732">Signal</keyword>
<dbReference type="Gene3D" id="3.40.190.100">
    <property type="entry name" value="Glycine betaine-binding periplasmic protein, domain 2"/>
    <property type="match status" value="1"/>
</dbReference>
<keyword evidence="4" id="KW-1185">Reference proteome</keyword>
<feature type="domain" description="ABC-type glycine betaine transport system substrate-binding" evidence="2">
    <location>
        <begin position="35"/>
        <end position="312"/>
    </location>
</feature>
<evidence type="ECO:0000313" key="4">
    <source>
        <dbReference type="Proteomes" id="UP000005267"/>
    </source>
</evidence>
<dbReference type="SUPFAM" id="SSF53850">
    <property type="entry name" value="Periplasmic binding protein-like II"/>
    <property type="match status" value="1"/>
</dbReference>
<accession>I3U7K1</accession>
<feature type="chain" id="PRO_5003680598" evidence="1">
    <location>
        <begin position="26"/>
        <end position="333"/>
    </location>
</feature>
<proteinExistence type="predicted"/>
<protein>
    <submittedName>
        <fullName evidence="3">Glycine betaine/choline/proline transport system substrate-binding protein</fullName>
    </submittedName>
</protein>
<dbReference type="CDD" id="cd13641">
    <property type="entry name" value="PBP2_HisX_like"/>
    <property type="match status" value="1"/>
</dbReference>